<dbReference type="PROSITE" id="PS51671">
    <property type="entry name" value="ACT"/>
    <property type="match status" value="1"/>
</dbReference>
<keyword evidence="17" id="KW-1185">Reference proteome</keyword>
<dbReference type="PIRSF" id="PIRSF000726">
    <property type="entry name" value="Asp_kin"/>
    <property type="match status" value="1"/>
</dbReference>
<dbReference type="InterPro" id="IPR001048">
    <property type="entry name" value="Asp/Glu/Uridylate_kinase"/>
</dbReference>
<keyword evidence="8 13" id="KW-0418">Kinase</keyword>
<feature type="binding site" evidence="12">
    <location>
        <position position="72"/>
    </location>
    <ligand>
        <name>substrate</name>
    </ligand>
</feature>
<evidence type="ECO:0000256" key="14">
    <source>
        <dbReference type="RuleBase" id="RU004249"/>
    </source>
</evidence>
<comment type="pathway">
    <text evidence="2 14">Amino-acid biosynthesis; L-methionine biosynthesis via de novo pathway; L-homoserine from L-aspartate: step 1/3.</text>
</comment>
<keyword evidence="7 12" id="KW-0547">Nucleotide-binding</keyword>
<dbReference type="InterPro" id="IPR054352">
    <property type="entry name" value="ACT_Aspartokinase"/>
</dbReference>
<dbReference type="SUPFAM" id="SSF55021">
    <property type="entry name" value="ACT-like"/>
    <property type="match status" value="2"/>
</dbReference>
<evidence type="ECO:0000256" key="7">
    <source>
        <dbReference type="ARBA" id="ARBA00022741"/>
    </source>
</evidence>
<evidence type="ECO:0000313" key="16">
    <source>
        <dbReference type="EMBL" id="AKC95237.1"/>
    </source>
</evidence>
<evidence type="ECO:0000256" key="12">
    <source>
        <dbReference type="PIRSR" id="PIRSR000726-1"/>
    </source>
</evidence>
<dbReference type="PANTHER" id="PTHR21499">
    <property type="entry name" value="ASPARTATE KINASE"/>
    <property type="match status" value="1"/>
</dbReference>
<feature type="binding site" evidence="12">
    <location>
        <position position="181"/>
    </location>
    <ligand>
        <name>ATP</name>
        <dbReference type="ChEBI" id="CHEBI:30616"/>
    </ligand>
</feature>
<proteinExistence type="inferred from homology"/>
<evidence type="ECO:0000256" key="9">
    <source>
        <dbReference type="ARBA" id="ARBA00022840"/>
    </source>
</evidence>
<keyword evidence="10" id="KW-0457">Lysine biosynthesis</keyword>
<dbReference type="STRING" id="187101.VC03_01440"/>
<keyword evidence="9 12" id="KW-0067">ATP-binding</keyword>
<protein>
    <recommendedName>
        <fullName evidence="13">Aspartokinase</fullName>
        <ecNumber evidence="13">2.7.2.4</ecNumber>
    </recommendedName>
</protein>
<dbReference type="InterPro" id="IPR041740">
    <property type="entry name" value="AKii-LysC-BS"/>
</dbReference>
<feature type="binding site" evidence="12">
    <location>
        <begin position="5"/>
        <end position="8"/>
    </location>
    <ligand>
        <name>ATP</name>
        <dbReference type="ChEBI" id="CHEBI:30616"/>
    </ligand>
</feature>
<dbReference type="FunFam" id="3.40.1160.10:FF:000002">
    <property type="entry name" value="Aspartokinase"/>
    <property type="match status" value="1"/>
</dbReference>
<evidence type="ECO:0000256" key="13">
    <source>
        <dbReference type="RuleBase" id="RU003448"/>
    </source>
</evidence>
<evidence type="ECO:0000256" key="1">
    <source>
        <dbReference type="ARBA" id="ARBA00004766"/>
    </source>
</evidence>
<sequence>MVVHKYGGSSVATTEKILDIAKSLKEIYDKKEQIVVVVSAMGKTTNKLISLAHEITSNPDKREMDRLMSTGENQTIALLSIALNSLGVPSVSYTGEQLEIKTKGVHMKNTIESINKDKILKALDENKVVIVAGFQGVNAIGDVTTLGRGGSDTTAVALSCVLKCKCEIYTDVDGIYRIDPRIYSDAKKIQNISYEEMMELAYLGAGVMEPRAIELGYKYGVPIYVGKTLGLKNGTNITKERNNMEDQEITGISVNSNTLMVTIDGIPTYAHNLEPIFQKASELGINIDIISHNDVISENGSIAFTTPRTDENLIKELFDSVKISADTKILINKNVVKVSLVGIGMMTHGSVVAKIFNVLSENNLSFHQISTSEISISLIVDESISNQVASLLAKKFNI</sequence>
<evidence type="ECO:0000313" key="17">
    <source>
        <dbReference type="Proteomes" id="UP000033103"/>
    </source>
</evidence>
<evidence type="ECO:0000256" key="10">
    <source>
        <dbReference type="ARBA" id="ARBA00023154"/>
    </source>
</evidence>
<evidence type="ECO:0000256" key="11">
    <source>
        <dbReference type="ARBA" id="ARBA00047872"/>
    </source>
</evidence>
<dbReference type="NCBIfam" id="NF005154">
    <property type="entry name" value="PRK06635.1-2"/>
    <property type="match status" value="1"/>
</dbReference>
<dbReference type="PROSITE" id="PS00324">
    <property type="entry name" value="ASPARTOKINASE"/>
    <property type="match status" value="1"/>
</dbReference>
<dbReference type="Proteomes" id="UP000033103">
    <property type="component" value="Chromosome"/>
</dbReference>
<dbReference type="HOGENOM" id="CLU_009116_3_2_0"/>
<dbReference type="InterPro" id="IPR018042">
    <property type="entry name" value="Aspartate_kinase_CS"/>
</dbReference>
<dbReference type="InterPro" id="IPR045865">
    <property type="entry name" value="ACT-like_dom_sf"/>
</dbReference>
<evidence type="ECO:0000256" key="6">
    <source>
        <dbReference type="ARBA" id="ARBA00022679"/>
    </source>
</evidence>
<dbReference type="GO" id="GO:0004072">
    <property type="term" value="F:aspartate kinase activity"/>
    <property type="evidence" value="ECO:0007669"/>
    <property type="project" value="UniProtKB-EC"/>
</dbReference>
<comment type="pathway">
    <text evidence="3 14">Amino-acid biosynthesis; L-threonine biosynthesis; L-threonine from L-aspartate: step 1/5.</text>
</comment>
<organism evidence="16 17">
    <name type="scientific">Sneathia vaginalis</name>
    <dbReference type="NCBI Taxonomy" id="187101"/>
    <lineage>
        <taxon>Bacteria</taxon>
        <taxon>Fusobacteriati</taxon>
        <taxon>Fusobacteriota</taxon>
        <taxon>Fusobacteriia</taxon>
        <taxon>Fusobacteriales</taxon>
        <taxon>Leptotrichiaceae</taxon>
        <taxon>Sneathia</taxon>
    </lineage>
</organism>
<dbReference type="Gene3D" id="3.30.70.260">
    <property type="match status" value="2"/>
</dbReference>
<dbReference type="InterPro" id="IPR036393">
    <property type="entry name" value="AceGlu_kinase-like_sf"/>
</dbReference>
<feature type="domain" description="ACT" evidence="15">
    <location>
        <begin position="340"/>
        <end position="398"/>
    </location>
</feature>
<dbReference type="InterPro" id="IPR005260">
    <property type="entry name" value="Asp_kin_monofn"/>
</dbReference>
<comment type="catalytic activity">
    <reaction evidence="11 13">
        <text>L-aspartate + ATP = 4-phospho-L-aspartate + ADP</text>
        <dbReference type="Rhea" id="RHEA:23776"/>
        <dbReference type="ChEBI" id="CHEBI:29991"/>
        <dbReference type="ChEBI" id="CHEBI:30616"/>
        <dbReference type="ChEBI" id="CHEBI:57535"/>
        <dbReference type="ChEBI" id="CHEBI:456216"/>
        <dbReference type="EC" id="2.7.2.4"/>
    </reaction>
</comment>
<dbReference type="InterPro" id="IPR001341">
    <property type="entry name" value="Asp_kinase"/>
</dbReference>
<feature type="binding site" evidence="12">
    <location>
        <position position="176"/>
    </location>
    <ligand>
        <name>ATP</name>
        <dbReference type="ChEBI" id="CHEBI:30616"/>
    </ligand>
</feature>
<feature type="binding site" evidence="12">
    <location>
        <position position="45"/>
    </location>
    <ligand>
        <name>substrate</name>
    </ligand>
</feature>
<dbReference type="GO" id="GO:0005829">
    <property type="term" value="C:cytosol"/>
    <property type="evidence" value="ECO:0007669"/>
    <property type="project" value="TreeGrafter"/>
</dbReference>
<dbReference type="GO" id="GO:0009090">
    <property type="term" value="P:homoserine biosynthetic process"/>
    <property type="evidence" value="ECO:0007669"/>
    <property type="project" value="TreeGrafter"/>
</dbReference>
<evidence type="ECO:0000256" key="4">
    <source>
        <dbReference type="ARBA" id="ARBA00010122"/>
    </source>
</evidence>
<reference evidence="16 17" key="1">
    <citation type="journal article" date="2012" name="BMC Genomics">
        <title>Genomic sequence analysis and characterization of Sneathia amnii sp. nov.</title>
        <authorList>
            <consortium name="Vaginal Microbiome Consortium (additional members)"/>
            <person name="Harwich M.D.Jr."/>
            <person name="Serrano M.G."/>
            <person name="Fettweis J.M."/>
            <person name="Alves J.M."/>
            <person name="Reimers M.A."/>
            <person name="Buck G.A."/>
            <person name="Jefferson K.K."/>
        </authorList>
    </citation>
    <scope>NUCLEOTIDE SEQUENCE [LARGE SCALE GENOMIC DNA]</scope>
    <source>
        <strain evidence="16 17">SN35</strain>
    </source>
</reference>
<dbReference type="EC" id="2.7.2.4" evidence="13"/>
<keyword evidence="6 13" id="KW-0808">Transferase</keyword>
<dbReference type="UniPathway" id="UPA00050">
    <property type="reaction ID" value="UER00461"/>
</dbReference>
<dbReference type="RefSeq" id="WP_046328343.1">
    <property type="nucleotide sequence ID" value="NZ_CP011280.1"/>
</dbReference>
<dbReference type="GO" id="GO:0009089">
    <property type="term" value="P:lysine biosynthetic process via diaminopimelate"/>
    <property type="evidence" value="ECO:0007669"/>
    <property type="project" value="UniProtKB-UniPathway"/>
</dbReference>
<dbReference type="SUPFAM" id="SSF53633">
    <property type="entry name" value="Carbamate kinase-like"/>
    <property type="match status" value="1"/>
</dbReference>
<dbReference type="UniPathway" id="UPA00034">
    <property type="reaction ID" value="UER00015"/>
</dbReference>
<dbReference type="UniPathway" id="UPA00051">
    <property type="reaction ID" value="UER00462"/>
</dbReference>
<evidence type="ECO:0000256" key="5">
    <source>
        <dbReference type="ARBA" id="ARBA00022605"/>
    </source>
</evidence>
<dbReference type="Pfam" id="PF00696">
    <property type="entry name" value="AA_kinase"/>
    <property type="match status" value="1"/>
</dbReference>
<evidence type="ECO:0000256" key="3">
    <source>
        <dbReference type="ARBA" id="ARBA00005139"/>
    </source>
</evidence>
<dbReference type="NCBIfam" id="TIGR00657">
    <property type="entry name" value="asp_kinases"/>
    <property type="match status" value="1"/>
</dbReference>
<name>A0A0E3ZBN9_9FUSO</name>
<evidence type="ECO:0000259" key="15">
    <source>
        <dbReference type="PROSITE" id="PS51671"/>
    </source>
</evidence>
<dbReference type="OrthoDB" id="9799110at2"/>
<dbReference type="AlphaFoldDB" id="A0A0E3ZBN9"/>
<dbReference type="GO" id="GO:0005524">
    <property type="term" value="F:ATP binding"/>
    <property type="evidence" value="ECO:0007669"/>
    <property type="project" value="UniProtKB-KW"/>
</dbReference>
<keyword evidence="5 14" id="KW-0028">Amino-acid biosynthesis</keyword>
<comment type="similarity">
    <text evidence="4 13">Belongs to the aspartokinase family.</text>
</comment>
<dbReference type="PATRIC" id="fig|1069640.6.peg.275"/>
<dbReference type="Gene3D" id="3.40.1160.10">
    <property type="entry name" value="Acetylglutamate kinase-like"/>
    <property type="match status" value="1"/>
</dbReference>
<dbReference type="InterPro" id="IPR002912">
    <property type="entry name" value="ACT_dom"/>
</dbReference>
<comment type="pathway">
    <text evidence="1 14">Amino-acid biosynthesis; L-lysine biosynthesis via DAP pathway; (S)-tetrahydrodipicolinate from L-aspartate: step 1/4.</text>
</comment>
<dbReference type="Pfam" id="PF22468">
    <property type="entry name" value="ACT_9"/>
    <property type="match status" value="1"/>
</dbReference>
<evidence type="ECO:0000256" key="8">
    <source>
        <dbReference type="ARBA" id="ARBA00022777"/>
    </source>
</evidence>
<dbReference type="GO" id="GO:0009088">
    <property type="term" value="P:threonine biosynthetic process"/>
    <property type="evidence" value="ECO:0007669"/>
    <property type="project" value="UniProtKB-UniPathway"/>
</dbReference>
<dbReference type="NCBIfam" id="NF005155">
    <property type="entry name" value="PRK06635.1-4"/>
    <property type="match status" value="1"/>
</dbReference>
<dbReference type="EMBL" id="CP011280">
    <property type="protein sequence ID" value="AKC95237.1"/>
    <property type="molecule type" value="Genomic_DNA"/>
</dbReference>
<feature type="binding site" evidence="12">
    <location>
        <begin position="170"/>
        <end position="171"/>
    </location>
    <ligand>
        <name>ATP</name>
        <dbReference type="ChEBI" id="CHEBI:30616"/>
    </ligand>
</feature>
<accession>A0A0E3ZBN9</accession>
<dbReference type="KEGG" id="sns:VC03_01440"/>
<dbReference type="PANTHER" id="PTHR21499:SF3">
    <property type="entry name" value="ASPARTOKINASE"/>
    <property type="match status" value="1"/>
</dbReference>
<dbReference type="CDD" id="cd04261">
    <property type="entry name" value="AAK_AKii-LysC-BS"/>
    <property type="match status" value="1"/>
</dbReference>
<gene>
    <name evidence="16" type="ORF">VC03_01440</name>
</gene>
<evidence type="ECO:0000256" key="2">
    <source>
        <dbReference type="ARBA" id="ARBA00004986"/>
    </source>
</evidence>